<dbReference type="STRING" id="2163413.A0A4V1ADN8"/>
<keyword evidence="3" id="KW-1185">Reference proteome</keyword>
<dbReference type="AlphaFoldDB" id="A0A4V1ADN8"/>
<dbReference type="PANTHER" id="PTHR11183">
    <property type="entry name" value="GLYCOGENIN SUBFAMILY MEMBER"/>
    <property type="match status" value="1"/>
</dbReference>
<keyword evidence="2" id="KW-0808">Transferase</keyword>
<accession>A0A4V1ADN8</accession>
<sequence>MNAVATLLYDEKYLPGALVLGHVLRKIRQKDVEMVILIDLAALKNWQLDLLRETWDKLIDTKVLESLLRHKLEHDLKRPELAKTYTKIELWNLPYEKILYLDADVLPLEGENPVTNLLKLDFPKGKILAAPDAGFPDIFNSGVFALIPNQTDFLSLTELVVSNSNDASFDGADQGLLNQYFNANPDWVSKALASNEEQPQPSLVSGTNWIRIPFLYNTTPSAQYQYYPALSHFEYPETRLSAPGHRGSEEKSDKSTSPNLIKNFESLSVSAYGEVALEHFSTGKLNARISVLHFIGPVKPWNNGDSSIFKRWWQQWYEYSHGKLVDSILRRQRFPAMINELSLPSSSKVSSAVQVKTPADLCDPSNYSHFKSPVDVNAHYWDATTESPPKTSPMKSGLVLQKTDNDWGSFIYQEQSHREHAMSTEEASRLFETPSHGHDSLRNTESSVREINSDFGLHTEQVAERVFDEHSDYIPHHPLMVARKDSVADGKADSIEELNDALDNLFSKSKNNRSNGNYSREGIRGALEPILAETSGYEDELPKIFPWEFKENIPERVWD</sequence>
<evidence type="ECO:0000313" key="3">
    <source>
        <dbReference type="Proteomes" id="UP000292447"/>
    </source>
</evidence>
<dbReference type="GO" id="GO:0016757">
    <property type="term" value="F:glycosyltransferase activity"/>
    <property type="evidence" value="ECO:0007669"/>
    <property type="project" value="InterPro"/>
</dbReference>
<evidence type="ECO:0000256" key="1">
    <source>
        <dbReference type="SAM" id="MobiDB-lite"/>
    </source>
</evidence>
<feature type="region of interest" description="Disordered" evidence="1">
    <location>
        <begin position="240"/>
        <end position="259"/>
    </location>
</feature>
<dbReference type="Pfam" id="PF01501">
    <property type="entry name" value="Glyco_transf_8"/>
    <property type="match status" value="1"/>
</dbReference>
<evidence type="ECO:0000313" key="2">
    <source>
        <dbReference type="EMBL" id="QBM86363.1"/>
    </source>
</evidence>
<proteinExistence type="predicted"/>
<name>A0A4V1ADN8_9ASCO</name>
<dbReference type="SUPFAM" id="SSF53448">
    <property type="entry name" value="Nucleotide-diphospho-sugar transferases"/>
    <property type="match status" value="1"/>
</dbReference>
<protein>
    <submittedName>
        <fullName evidence="2">Glycogenin glucosyltransferase</fullName>
    </submittedName>
</protein>
<dbReference type="Gene3D" id="3.90.550.10">
    <property type="entry name" value="Spore Coat Polysaccharide Biosynthesis Protein SpsA, Chain A"/>
    <property type="match status" value="1"/>
</dbReference>
<dbReference type="InterPro" id="IPR029044">
    <property type="entry name" value="Nucleotide-diphossugar_trans"/>
</dbReference>
<dbReference type="Proteomes" id="UP000292447">
    <property type="component" value="Chromosome I"/>
</dbReference>
<dbReference type="EMBL" id="CP034456">
    <property type="protein sequence ID" value="QBM86363.1"/>
    <property type="molecule type" value="Genomic_DNA"/>
</dbReference>
<organism evidence="2 3">
    <name type="scientific">Metschnikowia aff. pulcherrima</name>
    <dbReference type="NCBI Taxonomy" id="2163413"/>
    <lineage>
        <taxon>Eukaryota</taxon>
        <taxon>Fungi</taxon>
        <taxon>Dikarya</taxon>
        <taxon>Ascomycota</taxon>
        <taxon>Saccharomycotina</taxon>
        <taxon>Pichiomycetes</taxon>
        <taxon>Metschnikowiaceae</taxon>
        <taxon>Metschnikowia</taxon>
    </lineage>
</organism>
<dbReference type="InterPro" id="IPR050587">
    <property type="entry name" value="GNT1/Glycosyltrans_8"/>
</dbReference>
<reference evidence="3" key="1">
    <citation type="submission" date="2019-03" db="EMBL/GenBank/DDBJ databases">
        <title>Snf2 controls pulcherriminic acid biosynthesis and connects pigmentation and antifungal activity of the yeast Metschnikowia pulcherrima.</title>
        <authorList>
            <person name="Gore-Lloyd D."/>
            <person name="Sumann I."/>
            <person name="Brachmann A.O."/>
            <person name="Schneeberger K."/>
            <person name="Ortiz-Merino R.A."/>
            <person name="Moreno-Beltran M."/>
            <person name="Schlaefli M."/>
            <person name="Kirner P."/>
            <person name="Santos Kron A."/>
            <person name="Wolfe K.H."/>
            <person name="Piel J."/>
            <person name="Ahrens C.H."/>
            <person name="Henk D."/>
            <person name="Freimoser F.M."/>
        </authorList>
    </citation>
    <scope>NUCLEOTIDE SEQUENCE [LARGE SCALE GENOMIC DNA]</scope>
    <source>
        <strain evidence="3">APC 1.2</strain>
    </source>
</reference>
<dbReference type="InterPro" id="IPR002495">
    <property type="entry name" value="Glyco_trans_8"/>
</dbReference>
<gene>
    <name evidence="2" type="primary">MPUL0A10010</name>
    <name evidence="2" type="ORF">METSCH_A10010</name>
</gene>